<accession>A0A8H3WY16</accession>
<evidence type="ECO:0000313" key="1">
    <source>
        <dbReference type="EMBL" id="KAF0377378.1"/>
    </source>
</evidence>
<feature type="non-terminal residue" evidence="1">
    <location>
        <position position="181"/>
    </location>
</feature>
<organism evidence="1 2">
    <name type="scientific">Gigaspora margarita</name>
    <dbReference type="NCBI Taxonomy" id="4874"/>
    <lineage>
        <taxon>Eukaryota</taxon>
        <taxon>Fungi</taxon>
        <taxon>Fungi incertae sedis</taxon>
        <taxon>Mucoromycota</taxon>
        <taxon>Glomeromycotina</taxon>
        <taxon>Glomeromycetes</taxon>
        <taxon>Diversisporales</taxon>
        <taxon>Gigasporaceae</taxon>
        <taxon>Gigaspora</taxon>
    </lineage>
</organism>
<name>A0A8H3WY16_GIGMA</name>
<evidence type="ECO:0000313" key="2">
    <source>
        <dbReference type="Proteomes" id="UP000439903"/>
    </source>
</evidence>
<dbReference type="AlphaFoldDB" id="A0A8H3WY16"/>
<protein>
    <submittedName>
        <fullName evidence="1">Uncharacterized protein</fullName>
    </submittedName>
</protein>
<keyword evidence="2" id="KW-1185">Reference proteome</keyword>
<gene>
    <name evidence="1" type="ORF">F8M41_012603</name>
</gene>
<dbReference type="OrthoDB" id="2407634at2759"/>
<reference evidence="1 2" key="1">
    <citation type="journal article" date="2019" name="Environ. Microbiol.">
        <title>At the nexus of three kingdoms: the genome of the mycorrhizal fungus Gigaspora margarita provides insights into plant, endobacterial and fungal interactions.</title>
        <authorList>
            <person name="Venice F."/>
            <person name="Ghignone S."/>
            <person name="Salvioli di Fossalunga A."/>
            <person name="Amselem J."/>
            <person name="Novero M."/>
            <person name="Xianan X."/>
            <person name="Sedzielewska Toro K."/>
            <person name="Morin E."/>
            <person name="Lipzen A."/>
            <person name="Grigoriev I.V."/>
            <person name="Henrissat B."/>
            <person name="Martin F.M."/>
            <person name="Bonfante P."/>
        </authorList>
    </citation>
    <scope>NUCLEOTIDE SEQUENCE [LARGE SCALE GENOMIC DNA]</scope>
    <source>
        <strain evidence="1 2">BEG34</strain>
    </source>
</reference>
<dbReference type="EMBL" id="WTPW01002558">
    <property type="protein sequence ID" value="KAF0377378.1"/>
    <property type="molecule type" value="Genomic_DNA"/>
</dbReference>
<comment type="caution">
    <text evidence="1">The sequence shown here is derived from an EMBL/GenBank/DDBJ whole genome shotgun (WGS) entry which is preliminary data.</text>
</comment>
<proteinExistence type="predicted"/>
<dbReference type="Proteomes" id="UP000439903">
    <property type="component" value="Unassembled WGS sequence"/>
</dbReference>
<sequence>MSLLSKELLYNCSICGNCYKTKGGLKRYHTVVRSYNKNPSGIYKLPLKAGLELKKIFVKIIQDRLKAHFISSGSQRVLIPCTLSQFYSVFKDHIHHRFSKSRRVRCLFRGDNAYSLLGQILNDEQWEVKYFSNEQRTYVTFQPPRERALGSMQKKNKPKIKQVVVDWYQKVKTDSHKHMIW</sequence>